<evidence type="ECO:0000256" key="1">
    <source>
        <dbReference type="SAM" id="MobiDB-lite"/>
    </source>
</evidence>
<reference evidence="2 3" key="1">
    <citation type="submission" date="2019-04" db="EMBL/GenBank/DDBJ databases">
        <title>Crypto-aerobic microbial life in anoxic (sulfidic) marine sediments.</title>
        <authorList>
            <person name="Bhattacharya S."/>
            <person name="Roy C."/>
            <person name="Mondal N."/>
            <person name="Sarkar J."/>
            <person name="Mandal S."/>
            <person name="Rameez M.J."/>
            <person name="Ghosh W."/>
        </authorList>
    </citation>
    <scope>NUCLEOTIDE SEQUENCE [LARGE SCALE GENOMIC DNA]</scope>
    <source>
        <strain evidence="2 3">SBBC</strain>
    </source>
</reference>
<gene>
    <name evidence="2" type="ORF">FAZ78_00415</name>
</gene>
<evidence type="ECO:0000313" key="2">
    <source>
        <dbReference type="EMBL" id="TKA98554.1"/>
    </source>
</evidence>
<dbReference type="Proteomes" id="UP000306340">
    <property type="component" value="Unassembled WGS sequence"/>
</dbReference>
<organism evidence="2 3">
    <name type="scientific">Cereibacter changlensis</name>
    <dbReference type="NCBI Taxonomy" id="402884"/>
    <lineage>
        <taxon>Bacteria</taxon>
        <taxon>Pseudomonadati</taxon>
        <taxon>Pseudomonadota</taxon>
        <taxon>Alphaproteobacteria</taxon>
        <taxon>Rhodobacterales</taxon>
        <taxon>Paracoccaceae</taxon>
        <taxon>Cereibacter</taxon>
    </lineage>
</organism>
<proteinExistence type="predicted"/>
<dbReference type="EMBL" id="SWAU01000001">
    <property type="protein sequence ID" value="TKA98554.1"/>
    <property type="molecule type" value="Genomic_DNA"/>
</dbReference>
<name>A0A4U0Z7M8_9RHOB</name>
<dbReference type="Pfam" id="PF13481">
    <property type="entry name" value="AAA_25"/>
    <property type="match status" value="1"/>
</dbReference>
<feature type="region of interest" description="Disordered" evidence="1">
    <location>
        <begin position="54"/>
        <end position="79"/>
    </location>
</feature>
<sequence>MTGGPPGAAPALHPSTTASHCWRADMNDDPNPFDIDHVASAIVNWRNDRDLRAARDEPRGQRAAYDAGHPAGIDDMPDAPWSEEDADRYGDRKKVSGSKVIIPKERFRLLRASAMPFLDPEFAIDGLLEVEVLAVIFGKPAAGKSFVAIDMACCIATGTPYHGRDVKRGLVVYVAGEGHNGLKRRQMAWEKHHRTSLADAPLYFSTRATSLMDAAAVDEMLEAIDAAAEAEDVAPRLVVIDTVARNFGSGDESKTPDMNAFVAGADSIKRKYPGCTVLLVHHSGHGDSERGRGSSVLLGALDAEYRVELDVDTTTLICTKMKEAPMPGPISFKANTVQIGTSKKGEPVTSLAFDEVDAPAKRPPKLKGQPLIAMQAFGDALAAHGQVMTGEAFPKNRQCVSLDQWREACDRHSLSSGEGDSSKRAAFHKAWKSLQEKGLICVLDGFAWRVAE</sequence>
<dbReference type="SUPFAM" id="SSF52540">
    <property type="entry name" value="P-loop containing nucleoside triphosphate hydrolases"/>
    <property type="match status" value="1"/>
</dbReference>
<accession>A0A4U0Z7M8</accession>
<evidence type="ECO:0000313" key="3">
    <source>
        <dbReference type="Proteomes" id="UP000306340"/>
    </source>
</evidence>
<dbReference type="Gene3D" id="3.40.50.300">
    <property type="entry name" value="P-loop containing nucleotide triphosphate hydrolases"/>
    <property type="match status" value="1"/>
</dbReference>
<dbReference type="InterPro" id="IPR027417">
    <property type="entry name" value="P-loop_NTPase"/>
</dbReference>
<protein>
    <submittedName>
        <fullName evidence="2">AAA family ATPase</fullName>
    </submittedName>
</protein>
<comment type="caution">
    <text evidence="2">The sequence shown here is derived from an EMBL/GenBank/DDBJ whole genome shotgun (WGS) entry which is preliminary data.</text>
</comment>
<dbReference type="AlphaFoldDB" id="A0A4U0Z7M8"/>